<feature type="chain" id="PRO_5016868837" description="Protein kinase domain-containing protein" evidence="3">
    <location>
        <begin position="36"/>
        <end position="699"/>
    </location>
</feature>
<dbReference type="Gene3D" id="2.130.10.30">
    <property type="entry name" value="Regulator of chromosome condensation 1/beta-lactamase-inhibitor protein II"/>
    <property type="match status" value="1"/>
</dbReference>
<protein>
    <recommendedName>
        <fullName evidence="4">Protein kinase domain-containing protein</fullName>
    </recommendedName>
</protein>
<dbReference type="AlphaFoldDB" id="A0A368S5X2"/>
<accession>A0A368S5X2</accession>
<evidence type="ECO:0000256" key="2">
    <source>
        <dbReference type="SAM" id="Phobius"/>
    </source>
</evidence>
<dbReference type="OrthoDB" id="61110at2759"/>
<feature type="signal peptide" evidence="3">
    <location>
        <begin position="1"/>
        <end position="35"/>
    </location>
</feature>
<feature type="transmembrane region" description="Helical" evidence="2">
    <location>
        <begin position="386"/>
        <end position="411"/>
    </location>
</feature>
<evidence type="ECO:0000313" key="5">
    <source>
        <dbReference type="EMBL" id="RCV37807.1"/>
    </source>
</evidence>
<dbReference type="SMART" id="SM00220">
    <property type="entry name" value="S_TKc"/>
    <property type="match status" value="1"/>
</dbReference>
<dbReference type="InterPro" id="IPR011009">
    <property type="entry name" value="Kinase-like_dom_sf"/>
</dbReference>
<reference evidence="5" key="1">
    <citation type="journal article" date="2012" name="Nat. Biotechnol.">
        <title>Reference genome sequence of the model plant Setaria.</title>
        <authorList>
            <person name="Bennetzen J.L."/>
            <person name="Schmutz J."/>
            <person name="Wang H."/>
            <person name="Percifield R."/>
            <person name="Hawkins J."/>
            <person name="Pontaroli A.C."/>
            <person name="Estep M."/>
            <person name="Feng L."/>
            <person name="Vaughn J.N."/>
            <person name="Grimwood J."/>
            <person name="Jenkins J."/>
            <person name="Barry K."/>
            <person name="Lindquist E."/>
            <person name="Hellsten U."/>
            <person name="Deshpande S."/>
            <person name="Wang X."/>
            <person name="Wu X."/>
            <person name="Mitros T."/>
            <person name="Triplett J."/>
            <person name="Yang X."/>
            <person name="Ye C.Y."/>
            <person name="Mauro-Herrera M."/>
            <person name="Wang L."/>
            <person name="Li P."/>
            <person name="Sharma M."/>
            <person name="Sharma R."/>
            <person name="Ronald P.C."/>
            <person name="Panaud O."/>
            <person name="Kellogg E.A."/>
            <person name="Brutnell T.P."/>
            <person name="Doust A.N."/>
            <person name="Tuskan G.A."/>
            <person name="Rokhsar D."/>
            <person name="Devos K.M."/>
        </authorList>
    </citation>
    <scope>NUCLEOTIDE SEQUENCE [LARGE SCALE GENOMIC DNA]</scope>
    <source>
        <strain evidence="5">Yugu1</strain>
    </source>
</reference>
<reference evidence="5" key="2">
    <citation type="submission" date="2015-07" db="EMBL/GenBank/DDBJ databases">
        <authorList>
            <person name="Noorani M."/>
        </authorList>
    </citation>
    <scope>NUCLEOTIDE SEQUENCE</scope>
    <source>
        <strain evidence="5">Yugu1</strain>
    </source>
</reference>
<keyword evidence="3" id="KW-0732">Signal</keyword>
<dbReference type="SUPFAM" id="SSF50985">
    <property type="entry name" value="RCC1/BLIP-II"/>
    <property type="match status" value="1"/>
</dbReference>
<keyword evidence="2" id="KW-1133">Transmembrane helix</keyword>
<proteinExistence type="predicted"/>
<gene>
    <name evidence="5" type="ORF">SETIT_8G091900v2</name>
</gene>
<dbReference type="Gene3D" id="1.10.510.10">
    <property type="entry name" value="Transferase(Phosphotransferase) domain 1"/>
    <property type="match status" value="1"/>
</dbReference>
<dbReference type="GO" id="GO:0004672">
    <property type="term" value="F:protein kinase activity"/>
    <property type="evidence" value="ECO:0007669"/>
    <property type="project" value="InterPro"/>
</dbReference>
<dbReference type="PROSITE" id="PS00108">
    <property type="entry name" value="PROTEIN_KINASE_ST"/>
    <property type="match status" value="1"/>
</dbReference>
<dbReference type="PANTHER" id="PTHR46146:SF2">
    <property type="entry name" value="OS11G0222000 PROTEIN"/>
    <property type="match status" value="1"/>
</dbReference>
<dbReference type="PANTHER" id="PTHR46146">
    <property type="entry name" value="SERINE/THREONINE-PROTEIN KINASE-LIKE PROTEIN CCR4"/>
    <property type="match status" value="1"/>
</dbReference>
<keyword evidence="2" id="KW-0472">Membrane</keyword>
<organism evidence="5">
    <name type="scientific">Setaria italica</name>
    <name type="common">Foxtail millet</name>
    <name type="synonym">Panicum italicum</name>
    <dbReference type="NCBI Taxonomy" id="4555"/>
    <lineage>
        <taxon>Eukaryota</taxon>
        <taxon>Viridiplantae</taxon>
        <taxon>Streptophyta</taxon>
        <taxon>Embryophyta</taxon>
        <taxon>Tracheophyta</taxon>
        <taxon>Spermatophyta</taxon>
        <taxon>Magnoliopsida</taxon>
        <taxon>Liliopsida</taxon>
        <taxon>Poales</taxon>
        <taxon>Poaceae</taxon>
        <taxon>PACMAD clade</taxon>
        <taxon>Panicoideae</taxon>
        <taxon>Panicodae</taxon>
        <taxon>Paniceae</taxon>
        <taxon>Cenchrinae</taxon>
        <taxon>Setaria</taxon>
    </lineage>
</organism>
<dbReference type="Gene3D" id="3.30.200.20">
    <property type="entry name" value="Phosphorylase Kinase, domain 1"/>
    <property type="match status" value="1"/>
</dbReference>
<evidence type="ECO:0000256" key="3">
    <source>
        <dbReference type="SAM" id="SignalP"/>
    </source>
</evidence>
<evidence type="ECO:0000259" key="4">
    <source>
        <dbReference type="PROSITE" id="PS50011"/>
    </source>
</evidence>
<dbReference type="Pfam" id="PF07714">
    <property type="entry name" value="PK_Tyr_Ser-Thr"/>
    <property type="match status" value="1"/>
</dbReference>
<dbReference type="InterPro" id="IPR009091">
    <property type="entry name" value="RCC1/BLIP-II"/>
</dbReference>
<evidence type="ECO:0000256" key="1">
    <source>
        <dbReference type="SAM" id="MobiDB-lite"/>
    </source>
</evidence>
<dbReference type="InterPro" id="IPR001245">
    <property type="entry name" value="Ser-Thr/Tyr_kinase_cat_dom"/>
</dbReference>
<feature type="domain" description="Protein kinase" evidence="4">
    <location>
        <begin position="368"/>
        <end position="666"/>
    </location>
</feature>
<dbReference type="GO" id="GO:0005524">
    <property type="term" value="F:ATP binding"/>
    <property type="evidence" value="ECO:0007669"/>
    <property type="project" value="InterPro"/>
</dbReference>
<dbReference type="InterPro" id="IPR008271">
    <property type="entry name" value="Ser/Thr_kinase_AS"/>
</dbReference>
<dbReference type="InterPro" id="IPR000719">
    <property type="entry name" value="Prot_kinase_dom"/>
</dbReference>
<keyword evidence="2" id="KW-0812">Transmembrane</keyword>
<feature type="region of interest" description="Disordered" evidence="1">
    <location>
        <begin position="675"/>
        <end position="699"/>
    </location>
</feature>
<sequence length="699" mass="73422">MPPPPPARRLLHVHVFLSFLSLLVFLAARWRPAAASALSTFALAKAGNTTIVCGLLPSASSPLLVDLNCTAAGGDHTRQETYPSSHPFAALAGGEDFLCAVGPSGERAGDVDMRWWDLSGNGDGREKRVYSGAPLRALAAGEYKVCGVLAGGELHCWRWRGLDIPRELRFVAAAVGDGFVCGILNGTAASIRCFGNDTADPAVTHAPSGGNYDVVAACGTRACALSTAGALQCWGRGAPDLPGAGASAGYAALALGEGGVCGLRTNGTIRCFGEGVAAPPGTLAGAQYLDVKAQGKAFCGLLMADYSLVCWGGREFNATNHLVFPRVMPGPCAPMSSCRCGVLPGSANFCAARSCICHDCVFDLNVARPNASVLPAKSGGRSRRTMWIAIAAAAAGFLVLLVALQLALLLWCRRRRRRPFNSELTALARANHKNIVCLLGCCADSGERVLVYEFMANGTLHDQLHSRVPMAPAVSSWRGRLAIALDAARGIEYMHVYAVPPIIHRDVKSANILLDDAWTAKIADFGLSSVLDPTAGACDDAGGGGEPLYTGGTVGYMDPEYYRLQHLTDKSDVYSFGVVLLELMSGCRVVQRYAESVTPKNVVQFAVPHILADEVARVLDPRLPAPTPEEAEALAYVGYLAADCVGSVGCDRPSMTEVVDALERALAACGAAPLSRAGTGRRPALSRSGTDQFDLTDTD</sequence>
<dbReference type="PROSITE" id="PS50011">
    <property type="entry name" value="PROTEIN_KINASE_DOM"/>
    <property type="match status" value="1"/>
</dbReference>
<dbReference type="SUPFAM" id="SSF56112">
    <property type="entry name" value="Protein kinase-like (PK-like)"/>
    <property type="match status" value="1"/>
</dbReference>
<name>A0A368S5X2_SETIT</name>
<dbReference type="EMBL" id="CM003535">
    <property type="protein sequence ID" value="RCV37807.1"/>
    <property type="molecule type" value="Genomic_DNA"/>
</dbReference>